<evidence type="ECO:0000313" key="1">
    <source>
        <dbReference type="EMBL" id="KAJ9088854.1"/>
    </source>
</evidence>
<dbReference type="EMBL" id="QTSX02000084">
    <property type="protein sequence ID" value="KAJ9088854.1"/>
    <property type="molecule type" value="Genomic_DNA"/>
</dbReference>
<gene>
    <name evidence="1" type="ORF">DSO57_1018982</name>
</gene>
<sequence length="287" mass="32185">MISTFFTILIASTAAQNVQPDRISRAAIKGELLGLSIYEDHVIVSISENSTFHYKNMTSNVTFIEPEMFYPGRGALLFTSAGPRYTVNGRKGEIVKFTSNDDSAASKDFRLSQGFITDMYQAGDRLYASSFNYTNGAPLTTIWRFKEDEFKEWFTVDGLITKFVLGKSRKVFYGIKHNEDEEVSKELIKISVSSKCRDPPPTTQLVKHISIDPIHDTIARDADDNIYLPSQDNAVSIINSDLELKVAFNSSVEVTQLVISEKNLYVGGHCYAPGYDYSEICLATYKL</sequence>
<organism evidence="1 2">
    <name type="scientific">Entomophthora muscae</name>
    <dbReference type="NCBI Taxonomy" id="34485"/>
    <lineage>
        <taxon>Eukaryota</taxon>
        <taxon>Fungi</taxon>
        <taxon>Fungi incertae sedis</taxon>
        <taxon>Zoopagomycota</taxon>
        <taxon>Entomophthoromycotina</taxon>
        <taxon>Entomophthoromycetes</taxon>
        <taxon>Entomophthorales</taxon>
        <taxon>Entomophthoraceae</taxon>
        <taxon>Entomophthora</taxon>
    </lineage>
</organism>
<reference evidence="1" key="1">
    <citation type="submission" date="2022-04" db="EMBL/GenBank/DDBJ databases">
        <title>Genome of the entomopathogenic fungus Entomophthora muscae.</title>
        <authorList>
            <person name="Elya C."/>
            <person name="Lovett B.R."/>
            <person name="Lee E."/>
            <person name="Macias A.M."/>
            <person name="Hajek A.E."/>
            <person name="De Bivort B.L."/>
            <person name="Kasson M.T."/>
            <person name="De Fine Licht H.H."/>
            <person name="Stajich J.E."/>
        </authorList>
    </citation>
    <scope>NUCLEOTIDE SEQUENCE</scope>
    <source>
        <strain evidence="1">Berkeley</strain>
    </source>
</reference>
<comment type="caution">
    <text evidence="1">The sequence shown here is derived from an EMBL/GenBank/DDBJ whole genome shotgun (WGS) entry which is preliminary data.</text>
</comment>
<keyword evidence="2" id="KW-1185">Reference proteome</keyword>
<name>A0ACC2UP01_9FUNG</name>
<protein>
    <submittedName>
        <fullName evidence="1">Uncharacterized protein</fullName>
    </submittedName>
</protein>
<accession>A0ACC2UP01</accession>
<evidence type="ECO:0000313" key="2">
    <source>
        <dbReference type="Proteomes" id="UP001165960"/>
    </source>
</evidence>
<dbReference type="Proteomes" id="UP001165960">
    <property type="component" value="Unassembled WGS sequence"/>
</dbReference>
<proteinExistence type="predicted"/>